<dbReference type="PANTHER" id="PTHR43976">
    <property type="entry name" value="SHORT CHAIN DEHYDROGENASE"/>
    <property type="match status" value="1"/>
</dbReference>
<evidence type="ECO:0000256" key="3">
    <source>
        <dbReference type="RuleBase" id="RU000363"/>
    </source>
</evidence>
<dbReference type="OrthoDB" id="1274115at2759"/>
<name>A0A5N5CW23_9PEZI</name>
<evidence type="ECO:0000313" key="4">
    <source>
        <dbReference type="EMBL" id="KAB2569550.1"/>
    </source>
</evidence>
<dbReference type="InterPro" id="IPR051911">
    <property type="entry name" value="SDR_oxidoreductase"/>
</dbReference>
<dbReference type="GO" id="GO:0016491">
    <property type="term" value="F:oxidoreductase activity"/>
    <property type="evidence" value="ECO:0007669"/>
    <property type="project" value="UniProtKB-KW"/>
</dbReference>
<evidence type="ECO:0000313" key="5">
    <source>
        <dbReference type="Proteomes" id="UP000325902"/>
    </source>
</evidence>
<dbReference type="Proteomes" id="UP000325902">
    <property type="component" value="Unassembled WGS sequence"/>
</dbReference>
<dbReference type="InterPro" id="IPR036291">
    <property type="entry name" value="NAD(P)-bd_dom_sf"/>
</dbReference>
<dbReference type="InterPro" id="IPR002347">
    <property type="entry name" value="SDR_fam"/>
</dbReference>
<dbReference type="PRINTS" id="PR00080">
    <property type="entry name" value="SDRFAMILY"/>
</dbReference>
<comment type="similarity">
    <text evidence="1 3">Belongs to the short-chain dehydrogenases/reductases (SDR) family.</text>
</comment>
<keyword evidence="2" id="KW-0560">Oxidoreductase</keyword>
<accession>A0A5N5CW23</accession>
<dbReference type="EMBL" id="VCHE01000185">
    <property type="protein sequence ID" value="KAB2569550.1"/>
    <property type="molecule type" value="Genomic_DNA"/>
</dbReference>
<dbReference type="Pfam" id="PF00106">
    <property type="entry name" value="adh_short"/>
    <property type="match status" value="1"/>
</dbReference>
<organism evidence="4 5">
    <name type="scientific">Lasiodiplodia theobromae</name>
    <dbReference type="NCBI Taxonomy" id="45133"/>
    <lineage>
        <taxon>Eukaryota</taxon>
        <taxon>Fungi</taxon>
        <taxon>Dikarya</taxon>
        <taxon>Ascomycota</taxon>
        <taxon>Pezizomycotina</taxon>
        <taxon>Dothideomycetes</taxon>
        <taxon>Dothideomycetes incertae sedis</taxon>
        <taxon>Botryosphaeriales</taxon>
        <taxon>Botryosphaeriaceae</taxon>
        <taxon>Lasiodiplodia</taxon>
    </lineage>
</organism>
<comment type="caution">
    <text evidence="4">The sequence shown here is derived from an EMBL/GenBank/DDBJ whole genome shotgun (WGS) entry which is preliminary data.</text>
</comment>
<sequence length="274" mass="29480">MSKVWFITGSSRGLGRTLVEYALKKGDSVVATARNPETLKPLVGQYGSKKILPITLNVTDWEAAKRVVTDAVEHFGRIDIVINNAGYANVASVEDFDVEDFRQQVNTNLMGVVYVSKAVLPTLRQQGSGHIFQISSLGGRIASPGLTAYQCAKWAIGGFSTGLSAEVSPLGIKVTVLEPGGMRTDWAGPSMTVHPVSEPYQQTVGEFASFLQSSSGQEVTDPAKVGPIIEELYQSAEPPIRMLVGPDSVQYWAQAAEAQAKSDETWKELSLSSS</sequence>
<dbReference type="CDD" id="cd05374">
    <property type="entry name" value="17beta-HSD-like_SDR_c"/>
    <property type="match status" value="1"/>
</dbReference>
<evidence type="ECO:0000256" key="1">
    <source>
        <dbReference type="ARBA" id="ARBA00006484"/>
    </source>
</evidence>
<dbReference type="AlphaFoldDB" id="A0A5N5CW23"/>
<proteinExistence type="inferred from homology"/>
<dbReference type="Gene3D" id="3.40.50.720">
    <property type="entry name" value="NAD(P)-binding Rossmann-like Domain"/>
    <property type="match status" value="1"/>
</dbReference>
<dbReference type="SUPFAM" id="SSF51735">
    <property type="entry name" value="NAD(P)-binding Rossmann-fold domains"/>
    <property type="match status" value="1"/>
</dbReference>
<gene>
    <name evidence="4" type="ORF">DBV05_g11765</name>
</gene>
<dbReference type="PRINTS" id="PR00081">
    <property type="entry name" value="GDHRDH"/>
</dbReference>
<keyword evidence="5" id="KW-1185">Reference proteome</keyword>
<protein>
    <submittedName>
        <fullName evidence="4">Putative oxidoreductase</fullName>
    </submittedName>
</protein>
<reference evidence="4 5" key="1">
    <citation type="journal article" date="2019" name="Sci. Rep.">
        <title>A multi-omics analysis of the grapevine pathogen Lasiodiplodia theobromae reveals that temperature affects the expression of virulence- and pathogenicity-related genes.</title>
        <authorList>
            <person name="Felix C."/>
            <person name="Meneses R."/>
            <person name="Goncalves M.F.M."/>
            <person name="Tilleman L."/>
            <person name="Duarte A.S."/>
            <person name="Jorrin-Novo J.V."/>
            <person name="Van de Peer Y."/>
            <person name="Deforce D."/>
            <person name="Van Nieuwerburgh F."/>
            <person name="Esteves A.C."/>
            <person name="Alves A."/>
        </authorList>
    </citation>
    <scope>NUCLEOTIDE SEQUENCE [LARGE SCALE GENOMIC DNA]</scope>
    <source>
        <strain evidence="4 5">LA-SOL3</strain>
    </source>
</reference>
<evidence type="ECO:0000256" key="2">
    <source>
        <dbReference type="ARBA" id="ARBA00023002"/>
    </source>
</evidence>
<dbReference type="PANTHER" id="PTHR43976:SF16">
    <property type="entry name" value="SHORT-CHAIN DEHYDROGENASE_REDUCTASE FAMILY PROTEIN"/>
    <property type="match status" value="1"/>
</dbReference>